<dbReference type="OrthoDB" id="9915741at2"/>
<reference evidence="1 2" key="1">
    <citation type="submission" date="2018-09" db="EMBL/GenBank/DDBJ databases">
        <title>Genomic Encyclopedia of Archaeal and Bacterial Type Strains, Phase II (KMG-II): from individual species to whole genera.</title>
        <authorList>
            <person name="Goeker M."/>
        </authorList>
    </citation>
    <scope>NUCLEOTIDE SEQUENCE [LARGE SCALE GENOMIC DNA]</scope>
    <source>
        <strain evidence="1 2">DSM 27148</strain>
    </source>
</reference>
<accession>A0A419W7X3</accession>
<dbReference type="AlphaFoldDB" id="A0A419W7X3"/>
<keyword evidence="2" id="KW-1185">Reference proteome</keyword>
<protein>
    <submittedName>
        <fullName evidence="1">Uncharacterized protein</fullName>
    </submittedName>
</protein>
<sequence length="93" mass="11230">MAKIKLTPEEEETLEIIKEEEQIEKNKIYKILVGEAYSDDSNVIGFFKDNWYSELEKYYQLKSEGDINYRKKFEKLIDKMDKLIQKHKVKDAY</sequence>
<proteinExistence type="predicted"/>
<gene>
    <name evidence="1" type="ORF">BC643_1933</name>
</gene>
<evidence type="ECO:0000313" key="2">
    <source>
        <dbReference type="Proteomes" id="UP000283387"/>
    </source>
</evidence>
<comment type="caution">
    <text evidence="1">The sequence shown here is derived from an EMBL/GenBank/DDBJ whole genome shotgun (WGS) entry which is preliminary data.</text>
</comment>
<evidence type="ECO:0000313" key="1">
    <source>
        <dbReference type="EMBL" id="RKD91577.1"/>
    </source>
</evidence>
<name>A0A419W7X3_9BACT</name>
<dbReference type="EMBL" id="RAPN01000001">
    <property type="protein sequence ID" value="RKD91577.1"/>
    <property type="molecule type" value="Genomic_DNA"/>
</dbReference>
<organism evidence="1 2">
    <name type="scientific">Mangrovibacterium diazotrophicum</name>
    <dbReference type="NCBI Taxonomy" id="1261403"/>
    <lineage>
        <taxon>Bacteria</taxon>
        <taxon>Pseudomonadati</taxon>
        <taxon>Bacteroidota</taxon>
        <taxon>Bacteroidia</taxon>
        <taxon>Marinilabiliales</taxon>
        <taxon>Prolixibacteraceae</taxon>
        <taxon>Mangrovibacterium</taxon>
    </lineage>
</organism>
<dbReference type="RefSeq" id="WP_120272866.1">
    <property type="nucleotide sequence ID" value="NZ_RAPN01000001.1"/>
</dbReference>
<dbReference type="Proteomes" id="UP000283387">
    <property type="component" value="Unassembled WGS sequence"/>
</dbReference>